<dbReference type="AlphaFoldDB" id="A0A4Z2E1Y3"/>
<dbReference type="EMBL" id="SRLO01021057">
    <property type="protein sequence ID" value="TNN22771.1"/>
    <property type="molecule type" value="Genomic_DNA"/>
</dbReference>
<feature type="compositionally biased region" description="Basic and acidic residues" evidence="1">
    <location>
        <begin position="10"/>
        <end position="22"/>
    </location>
</feature>
<evidence type="ECO:0000313" key="2">
    <source>
        <dbReference type="EMBL" id="TNN22771.1"/>
    </source>
</evidence>
<dbReference type="Proteomes" id="UP000314294">
    <property type="component" value="Unassembled WGS sequence"/>
</dbReference>
<evidence type="ECO:0000313" key="3">
    <source>
        <dbReference type="Proteomes" id="UP000314294"/>
    </source>
</evidence>
<proteinExistence type="predicted"/>
<accession>A0A4Z2E1Y3</accession>
<feature type="region of interest" description="Disordered" evidence="1">
    <location>
        <begin position="1"/>
        <end position="22"/>
    </location>
</feature>
<gene>
    <name evidence="2" type="ORF">EYF80_067113</name>
</gene>
<keyword evidence="3" id="KW-1185">Reference proteome</keyword>
<evidence type="ECO:0000256" key="1">
    <source>
        <dbReference type="SAM" id="MobiDB-lite"/>
    </source>
</evidence>
<sequence>MAETLLSALTERHQQRRTWRDR</sequence>
<organism evidence="2 3">
    <name type="scientific">Liparis tanakae</name>
    <name type="common">Tanaka's snailfish</name>
    <dbReference type="NCBI Taxonomy" id="230148"/>
    <lineage>
        <taxon>Eukaryota</taxon>
        <taxon>Metazoa</taxon>
        <taxon>Chordata</taxon>
        <taxon>Craniata</taxon>
        <taxon>Vertebrata</taxon>
        <taxon>Euteleostomi</taxon>
        <taxon>Actinopterygii</taxon>
        <taxon>Neopterygii</taxon>
        <taxon>Teleostei</taxon>
        <taxon>Neoteleostei</taxon>
        <taxon>Acanthomorphata</taxon>
        <taxon>Eupercaria</taxon>
        <taxon>Perciformes</taxon>
        <taxon>Cottioidei</taxon>
        <taxon>Cottales</taxon>
        <taxon>Liparidae</taxon>
        <taxon>Liparis</taxon>
    </lineage>
</organism>
<reference evidence="2 3" key="1">
    <citation type="submission" date="2019-03" db="EMBL/GenBank/DDBJ databases">
        <title>First draft genome of Liparis tanakae, snailfish: a comprehensive survey of snailfish specific genes.</title>
        <authorList>
            <person name="Kim W."/>
            <person name="Song I."/>
            <person name="Jeong J.-H."/>
            <person name="Kim D."/>
            <person name="Kim S."/>
            <person name="Ryu S."/>
            <person name="Song J.Y."/>
            <person name="Lee S.K."/>
        </authorList>
    </citation>
    <scope>NUCLEOTIDE SEQUENCE [LARGE SCALE GENOMIC DNA]</scope>
    <source>
        <tissue evidence="2">Muscle</tissue>
    </source>
</reference>
<protein>
    <submittedName>
        <fullName evidence="2">Uncharacterized protein</fullName>
    </submittedName>
</protein>
<comment type="caution">
    <text evidence="2">The sequence shown here is derived from an EMBL/GenBank/DDBJ whole genome shotgun (WGS) entry which is preliminary data.</text>
</comment>
<name>A0A4Z2E1Y3_9TELE</name>